<name>A0AAV4RPB6_CAEEX</name>
<comment type="caution">
    <text evidence="1">The sequence shown here is derived from an EMBL/GenBank/DDBJ whole genome shotgun (WGS) entry which is preliminary data.</text>
</comment>
<sequence>AYGFKPYSHSLTDAASRSLCATLATRLCFLISTEQNGNLNAQNDTLGIII</sequence>
<protein>
    <submittedName>
        <fullName evidence="1">Uncharacterized protein</fullName>
    </submittedName>
</protein>
<evidence type="ECO:0000313" key="1">
    <source>
        <dbReference type="EMBL" id="GIY22322.1"/>
    </source>
</evidence>
<dbReference type="Proteomes" id="UP001054945">
    <property type="component" value="Unassembled WGS sequence"/>
</dbReference>
<gene>
    <name evidence="1" type="ORF">CEXT_586941</name>
</gene>
<reference evidence="1 2" key="1">
    <citation type="submission" date="2021-06" db="EMBL/GenBank/DDBJ databases">
        <title>Caerostris extrusa draft genome.</title>
        <authorList>
            <person name="Kono N."/>
            <person name="Arakawa K."/>
        </authorList>
    </citation>
    <scope>NUCLEOTIDE SEQUENCE [LARGE SCALE GENOMIC DNA]</scope>
</reference>
<accession>A0AAV4RPB6</accession>
<keyword evidence="2" id="KW-1185">Reference proteome</keyword>
<proteinExistence type="predicted"/>
<organism evidence="1 2">
    <name type="scientific">Caerostris extrusa</name>
    <name type="common">Bark spider</name>
    <name type="synonym">Caerostris bankana</name>
    <dbReference type="NCBI Taxonomy" id="172846"/>
    <lineage>
        <taxon>Eukaryota</taxon>
        <taxon>Metazoa</taxon>
        <taxon>Ecdysozoa</taxon>
        <taxon>Arthropoda</taxon>
        <taxon>Chelicerata</taxon>
        <taxon>Arachnida</taxon>
        <taxon>Araneae</taxon>
        <taxon>Araneomorphae</taxon>
        <taxon>Entelegynae</taxon>
        <taxon>Araneoidea</taxon>
        <taxon>Araneidae</taxon>
        <taxon>Caerostris</taxon>
    </lineage>
</organism>
<feature type="non-terminal residue" evidence="1">
    <location>
        <position position="1"/>
    </location>
</feature>
<dbReference type="EMBL" id="BPLR01008135">
    <property type="protein sequence ID" value="GIY22322.1"/>
    <property type="molecule type" value="Genomic_DNA"/>
</dbReference>
<dbReference type="AlphaFoldDB" id="A0AAV4RPB6"/>
<evidence type="ECO:0000313" key="2">
    <source>
        <dbReference type="Proteomes" id="UP001054945"/>
    </source>
</evidence>